<dbReference type="Proteomes" id="UP001595904">
    <property type="component" value="Unassembled WGS sequence"/>
</dbReference>
<proteinExistence type="predicted"/>
<dbReference type="Pfam" id="PF00534">
    <property type="entry name" value="Glycos_transf_1"/>
    <property type="match status" value="1"/>
</dbReference>
<feature type="domain" description="Glycosyl transferase family 1" evidence="2">
    <location>
        <begin position="200"/>
        <end position="350"/>
    </location>
</feature>
<dbReference type="InterPro" id="IPR001296">
    <property type="entry name" value="Glyco_trans_1"/>
</dbReference>
<dbReference type="PANTHER" id="PTHR46401:SF2">
    <property type="entry name" value="GLYCOSYLTRANSFERASE WBBK-RELATED"/>
    <property type="match status" value="1"/>
</dbReference>
<dbReference type="SUPFAM" id="SSF53756">
    <property type="entry name" value="UDP-Glycosyltransferase/glycogen phosphorylase"/>
    <property type="match status" value="1"/>
</dbReference>
<evidence type="ECO:0000256" key="1">
    <source>
        <dbReference type="ARBA" id="ARBA00022679"/>
    </source>
</evidence>
<dbReference type="Gene3D" id="3.40.50.2000">
    <property type="entry name" value="Glycogen Phosphorylase B"/>
    <property type="match status" value="2"/>
</dbReference>
<accession>A0ABV8T216</accession>
<sequence length="377" mass="41830">MILGIDASNIRAGGGVTHLSEVLRAATPDRYGFKQVALWSGRSTLDKIEDRPWLLKLSDPLLDGSLPQRIYWQRFKLRPTAQAAGCDVLFVPGGSDASGFRPMVTMNQNLLPFEWHELLRYGWSAMTVKFALLRFTQAATFRRADGLIYLSGYARDVVGRFIRGRRPLETTIAHGIHPRFFMAPRPVRRIEDCDASQPMRILYVSIVDVYKHQWHVAEAVAQLRAAGLPVALDLVGPAGFATPRLQATLKKVDPSGQSIRYLGAIPYEQLHQMYTSTDIAVFASSCETFGQILTEAMAAGLPVACSRRAAMPELLGDAGEYFDPEQPAEIAAALRRLIDSPALRAKMAAAHARAQSFSWEKCAEETFQFLAHASRVR</sequence>
<evidence type="ECO:0000313" key="3">
    <source>
        <dbReference type="EMBL" id="MFC4313375.1"/>
    </source>
</evidence>
<protein>
    <submittedName>
        <fullName evidence="3">Glycosyltransferase family 4 protein</fullName>
    </submittedName>
</protein>
<gene>
    <name evidence="3" type="ORF">ACFPN2_30140</name>
</gene>
<keyword evidence="4" id="KW-1185">Reference proteome</keyword>
<evidence type="ECO:0000259" key="2">
    <source>
        <dbReference type="Pfam" id="PF00534"/>
    </source>
</evidence>
<dbReference type="RefSeq" id="WP_380603636.1">
    <property type="nucleotide sequence ID" value="NZ_JBHSDU010000015.1"/>
</dbReference>
<reference evidence="4" key="1">
    <citation type="journal article" date="2019" name="Int. J. Syst. Evol. Microbiol.">
        <title>The Global Catalogue of Microorganisms (GCM) 10K type strain sequencing project: providing services to taxonomists for standard genome sequencing and annotation.</title>
        <authorList>
            <consortium name="The Broad Institute Genomics Platform"/>
            <consortium name="The Broad Institute Genome Sequencing Center for Infectious Disease"/>
            <person name="Wu L."/>
            <person name="Ma J."/>
        </authorList>
    </citation>
    <scope>NUCLEOTIDE SEQUENCE [LARGE SCALE GENOMIC DNA]</scope>
    <source>
        <strain evidence="4">CGMCC 1.10759</strain>
    </source>
</reference>
<dbReference type="PANTHER" id="PTHR46401">
    <property type="entry name" value="GLYCOSYLTRANSFERASE WBBK-RELATED"/>
    <property type="match status" value="1"/>
</dbReference>
<organism evidence="3 4">
    <name type="scientific">Steroidobacter flavus</name>
    <dbReference type="NCBI Taxonomy" id="1842136"/>
    <lineage>
        <taxon>Bacteria</taxon>
        <taxon>Pseudomonadati</taxon>
        <taxon>Pseudomonadota</taxon>
        <taxon>Gammaproteobacteria</taxon>
        <taxon>Steroidobacterales</taxon>
        <taxon>Steroidobacteraceae</taxon>
        <taxon>Steroidobacter</taxon>
    </lineage>
</organism>
<evidence type="ECO:0000313" key="4">
    <source>
        <dbReference type="Proteomes" id="UP001595904"/>
    </source>
</evidence>
<dbReference type="EMBL" id="JBHSDU010000015">
    <property type="protein sequence ID" value="MFC4313375.1"/>
    <property type="molecule type" value="Genomic_DNA"/>
</dbReference>
<name>A0ABV8T216_9GAMM</name>
<dbReference type="CDD" id="cd03809">
    <property type="entry name" value="GT4_MtfB-like"/>
    <property type="match status" value="1"/>
</dbReference>
<comment type="caution">
    <text evidence="3">The sequence shown here is derived from an EMBL/GenBank/DDBJ whole genome shotgun (WGS) entry which is preliminary data.</text>
</comment>
<keyword evidence="1" id="KW-0808">Transferase</keyword>